<protein>
    <recommendedName>
        <fullName evidence="2">SH3b domain-containing protein</fullName>
    </recommendedName>
</protein>
<name>A0A6S6UFB1_9GAMM</name>
<reference evidence="1" key="1">
    <citation type="submission" date="2020-01" db="EMBL/GenBank/DDBJ databases">
        <authorList>
            <person name="Meier V. D."/>
            <person name="Meier V D."/>
        </authorList>
    </citation>
    <scope>NUCLEOTIDE SEQUENCE</scope>
    <source>
        <strain evidence="1">HLG_WM_MAG_07</strain>
    </source>
</reference>
<proteinExistence type="predicted"/>
<sequence>MKKLSIYTATSILFLSFLFFSEVIFAKNTVKIYKVCKVKSGQHVTLYKDPTKHSAVVAKLPHDCKWIKKQKGKKKFSHSRWQKITWDNKSGWLRNSCLELDKKHTKIVMEKPYCLEKETRTEDCQ</sequence>
<evidence type="ECO:0000313" key="1">
    <source>
        <dbReference type="EMBL" id="CAA6827667.1"/>
    </source>
</evidence>
<dbReference type="EMBL" id="CACVAY010000141">
    <property type="protein sequence ID" value="CAA6827667.1"/>
    <property type="molecule type" value="Genomic_DNA"/>
</dbReference>
<organism evidence="1">
    <name type="scientific">uncultured Thiotrichaceae bacterium</name>
    <dbReference type="NCBI Taxonomy" id="298394"/>
    <lineage>
        <taxon>Bacteria</taxon>
        <taxon>Pseudomonadati</taxon>
        <taxon>Pseudomonadota</taxon>
        <taxon>Gammaproteobacteria</taxon>
        <taxon>Thiotrichales</taxon>
        <taxon>Thiotrichaceae</taxon>
        <taxon>environmental samples</taxon>
    </lineage>
</organism>
<accession>A0A6S6UFB1</accession>
<gene>
    <name evidence="1" type="ORF">HELGO_WM8456</name>
</gene>
<evidence type="ECO:0008006" key="2">
    <source>
        <dbReference type="Google" id="ProtNLM"/>
    </source>
</evidence>
<dbReference type="AlphaFoldDB" id="A0A6S6UFB1"/>